<reference evidence="6" key="1">
    <citation type="journal article" date="2019" name="Int. J. Syst. Evol. Microbiol.">
        <title>The Global Catalogue of Microorganisms (GCM) 10K type strain sequencing project: providing services to taxonomists for standard genome sequencing and annotation.</title>
        <authorList>
            <consortium name="The Broad Institute Genomics Platform"/>
            <consortium name="The Broad Institute Genome Sequencing Center for Infectious Disease"/>
            <person name="Wu L."/>
            <person name="Ma J."/>
        </authorList>
    </citation>
    <scope>NUCLEOTIDE SEQUENCE [LARGE SCALE GENOMIC DNA]</scope>
    <source>
        <strain evidence="6">KCTC 52042</strain>
    </source>
</reference>
<keyword evidence="6" id="KW-1185">Reference proteome</keyword>
<feature type="compositionally biased region" description="Polar residues" evidence="3">
    <location>
        <begin position="9"/>
        <end position="21"/>
    </location>
</feature>
<name>A0ABW5JEZ8_9BACT</name>
<evidence type="ECO:0000313" key="6">
    <source>
        <dbReference type="Proteomes" id="UP001597460"/>
    </source>
</evidence>
<evidence type="ECO:0000256" key="3">
    <source>
        <dbReference type="SAM" id="MobiDB-lite"/>
    </source>
</evidence>
<organism evidence="5 6">
    <name type="scientific">Gracilimonas halophila</name>
    <dbReference type="NCBI Taxonomy" id="1834464"/>
    <lineage>
        <taxon>Bacteria</taxon>
        <taxon>Pseudomonadati</taxon>
        <taxon>Balneolota</taxon>
        <taxon>Balneolia</taxon>
        <taxon>Balneolales</taxon>
        <taxon>Balneolaceae</taxon>
        <taxon>Gracilimonas</taxon>
    </lineage>
</organism>
<comment type="caution">
    <text evidence="5">The sequence shown here is derived from an EMBL/GenBank/DDBJ whole genome shotgun (WGS) entry which is preliminary data.</text>
</comment>
<comment type="similarity">
    <text evidence="1">Belongs to the AB hydrolase superfamily. AB hydrolase 2 family.</text>
</comment>
<feature type="region of interest" description="Disordered" evidence="3">
    <location>
        <begin position="1"/>
        <end position="23"/>
    </location>
</feature>
<evidence type="ECO:0000313" key="5">
    <source>
        <dbReference type="EMBL" id="MFD2530866.1"/>
    </source>
</evidence>
<dbReference type="GO" id="GO:0016787">
    <property type="term" value="F:hydrolase activity"/>
    <property type="evidence" value="ECO:0007669"/>
    <property type="project" value="UniProtKB-KW"/>
</dbReference>
<feature type="domain" description="Phospholipase/carboxylesterase/thioesterase" evidence="4">
    <location>
        <begin position="30"/>
        <end position="222"/>
    </location>
</feature>
<dbReference type="RefSeq" id="WP_390296828.1">
    <property type="nucleotide sequence ID" value="NZ_JBHULI010000001.1"/>
</dbReference>
<dbReference type="Pfam" id="PF02230">
    <property type="entry name" value="Abhydrolase_2"/>
    <property type="match status" value="1"/>
</dbReference>
<evidence type="ECO:0000256" key="1">
    <source>
        <dbReference type="ARBA" id="ARBA00006499"/>
    </source>
</evidence>
<dbReference type="Gene3D" id="3.40.50.1820">
    <property type="entry name" value="alpha/beta hydrolase"/>
    <property type="match status" value="1"/>
</dbReference>
<dbReference type="PANTHER" id="PTHR10655">
    <property type="entry name" value="LYSOPHOSPHOLIPASE-RELATED"/>
    <property type="match status" value="1"/>
</dbReference>
<dbReference type="InterPro" id="IPR050565">
    <property type="entry name" value="LYPA1-2/EST-like"/>
</dbReference>
<gene>
    <name evidence="5" type="ORF">ACFSVN_00220</name>
</gene>
<dbReference type="SUPFAM" id="SSF53474">
    <property type="entry name" value="alpha/beta-Hydrolases"/>
    <property type="match status" value="1"/>
</dbReference>
<evidence type="ECO:0000256" key="2">
    <source>
        <dbReference type="ARBA" id="ARBA00022801"/>
    </source>
</evidence>
<protein>
    <submittedName>
        <fullName evidence="5">Alpha/beta hydrolase</fullName>
    </submittedName>
</protein>
<dbReference type="EMBL" id="JBHULI010000001">
    <property type="protein sequence ID" value="MFD2530866.1"/>
    <property type="molecule type" value="Genomic_DNA"/>
</dbReference>
<accession>A0ABW5JEZ8</accession>
<evidence type="ECO:0000259" key="4">
    <source>
        <dbReference type="Pfam" id="PF02230"/>
    </source>
</evidence>
<dbReference type="InterPro" id="IPR003140">
    <property type="entry name" value="PLipase/COase/thioEstase"/>
</dbReference>
<dbReference type="InterPro" id="IPR029058">
    <property type="entry name" value="AB_hydrolase_fold"/>
</dbReference>
<keyword evidence="2 5" id="KW-0378">Hydrolase</keyword>
<proteinExistence type="inferred from homology"/>
<sequence length="223" mass="24249">MSLFRVTDDTNFNGPHQSTPIAESGASVSEADAAMVMIHGRGATAPSIIQLAGEFNTDRKLTLRAPQASGNTWYPNSFMAPSEQNQPGLSSGLQKIYDIVQDLKKNGFSEENIYFLGFSQGACLASEFVARHPAKYGGLIALSGGMIGVGDAVHPDDYEGDLLKTPIFMGCSDVDPHIPKERVNESEEVFMKLNADVTKKLYPGMGHLVNEDEIKHIREMLNS</sequence>
<dbReference type="PANTHER" id="PTHR10655:SF17">
    <property type="entry name" value="LYSOPHOSPHOLIPASE-LIKE PROTEIN 1"/>
    <property type="match status" value="1"/>
</dbReference>
<dbReference type="Proteomes" id="UP001597460">
    <property type="component" value="Unassembled WGS sequence"/>
</dbReference>